<sequence length="216" mass="24340">MLQTIINSKLKPLSHLITAEIDKITIFALIVVLFNTPAQANDTHDHHKVQAKKDYTVVSPVIKLTDIEMIDTSNNPVSLTTELNQGPVVINFIFTSCTAICPILSSTFSQVQKRIDEIKVPKLKLVSFSIDPERDTPARLKEYAQKFKAGERWNFYTGTKANMLSVEKIFGNFRGNKMNHLPYTFIRVNANSKWIRLKGFVSASAIIDEINKASTN</sequence>
<accession>A0A3B0ZUM1</accession>
<gene>
    <name evidence="2" type="ORF">MNBD_GAMMA22-2236</name>
</gene>
<dbReference type="EMBL" id="UOFS01000033">
    <property type="protein sequence ID" value="VAW97188.1"/>
    <property type="molecule type" value="Genomic_DNA"/>
</dbReference>
<dbReference type="CDD" id="cd02968">
    <property type="entry name" value="SCO"/>
    <property type="match status" value="1"/>
</dbReference>
<proteinExistence type="inferred from homology"/>
<dbReference type="InterPro" id="IPR036249">
    <property type="entry name" value="Thioredoxin-like_sf"/>
</dbReference>
<organism evidence="2">
    <name type="scientific">hydrothermal vent metagenome</name>
    <dbReference type="NCBI Taxonomy" id="652676"/>
    <lineage>
        <taxon>unclassified sequences</taxon>
        <taxon>metagenomes</taxon>
        <taxon>ecological metagenomes</taxon>
    </lineage>
</organism>
<dbReference type="PANTHER" id="PTHR12151">
    <property type="entry name" value="ELECTRON TRANSPORT PROTIN SCO1/SENC FAMILY MEMBER"/>
    <property type="match status" value="1"/>
</dbReference>
<dbReference type="Pfam" id="PF02630">
    <property type="entry name" value="SCO1-SenC"/>
    <property type="match status" value="1"/>
</dbReference>
<dbReference type="Gene3D" id="3.40.30.10">
    <property type="entry name" value="Glutaredoxin"/>
    <property type="match status" value="1"/>
</dbReference>
<dbReference type="InterPro" id="IPR003782">
    <property type="entry name" value="SCO1/SenC"/>
</dbReference>
<name>A0A3B0ZUM1_9ZZZZ</name>
<evidence type="ECO:0000313" key="2">
    <source>
        <dbReference type="EMBL" id="VAW97188.1"/>
    </source>
</evidence>
<protein>
    <submittedName>
        <fullName evidence="2">Cytochrome oxidase biogenesis protein Sco1/SenC/PrrC, thiol-disulfide reductase involved in Cu(I) insertion into CoxII Cu(A) center</fullName>
    </submittedName>
</protein>
<comment type="similarity">
    <text evidence="1">Belongs to the SCO1/2 family.</text>
</comment>
<reference evidence="2" key="1">
    <citation type="submission" date="2018-06" db="EMBL/GenBank/DDBJ databases">
        <authorList>
            <person name="Zhirakovskaya E."/>
        </authorList>
    </citation>
    <scope>NUCLEOTIDE SEQUENCE</scope>
</reference>
<dbReference type="AlphaFoldDB" id="A0A3B0ZUM1"/>
<dbReference type="SUPFAM" id="SSF52833">
    <property type="entry name" value="Thioredoxin-like"/>
    <property type="match status" value="1"/>
</dbReference>
<evidence type="ECO:0000256" key="1">
    <source>
        <dbReference type="ARBA" id="ARBA00010996"/>
    </source>
</evidence>
<dbReference type="PANTHER" id="PTHR12151:SF25">
    <property type="entry name" value="LINALOOL DEHYDRATASE_ISOMERASE DOMAIN-CONTAINING PROTEIN"/>
    <property type="match status" value="1"/>
</dbReference>